<feature type="transmembrane region" description="Helical" evidence="1">
    <location>
        <begin position="163"/>
        <end position="182"/>
    </location>
</feature>
<keyword evidence="3" id="KW-1185">Reference proteome</keyword>
<protein>
    <recommendedName>
        <fullName evidence="4">ABC-2 family transporter protein</fullName>
    </recommendedName>
</protein>
<evidence type="ECO:0008006" key="4">
    <source>
        <dbReference type="Google" id="ProtNLM"/>
    </source>
</evidence>
<dbReference type="EMBL" id="JAODBU010000004">
    <property type="protein sequence ID" value="MCT7398493.1"/>
    <property type="molecule type" value="Genomic_DNA"/>
</dbReference>
<evidence type="ECO:0000313" key="2">
    <source>
        <dbReference type="EMBL" id="MCT7398493.1"/>
    </source>
</evidence>
<gene>
    <name evidence="2" type="ORF">N5B56_05245</name>
</gene>
<dbReference type="Proteomes" id="UP001431199">
    <property type="component" value="Unassembled WGS sequence"/>
</dbReference>
<keyword evidence="1" id="KW-0812">Transmembrane</keyword>
<organism evidence="2 3">
    <name type="scientific">Eubacterium album</name>
    <dbReference type="NCBI Taxonomy" id="2978477"/>
    <lineage>
        <taxon>Bacteria</taxon>
        <taxon>Bacillati</taxon>
        <taxon>Bacillota</taxon>
        <taxon>Clostridia</taxon>
        <taxon>Eubacteriales</taxon>
        <taxon>Eubacteriaceae</taxon>
        <taxon>Eubacterium</taxon>
    </lineage>
</organism>
<feature type="transmembrane region" description="Helical" evidence="1">
    <location>
        <begin position="7"/>
        <end position="25"/>
    </location>
</feature>
<feature type="transmembrane region" description="Helical" evidence="1">
    <location>
        <begin position="59"/>
        <end position="83"/>
    </location>
</feature>
<evidence type="ECO:0000313" key="3">
    <source>
        <dbReference type="Proteomes" id="UP001431199"/>
    </source>
</evidence>
<evidence type="ECO:0000256" key="1">
    <source>
        <dbReference type="SAM" id="Phobius"/>
    </source>
</evidence>
<comment type="caution">
    <text evidence="2">The sequence shown here is derived from an EMBL/GenBank/DDBJ whole genome shotgun (WGS) entry which is preliminary data.</text>
</comment>
<feature type="transmembrane region" description="Helical" evidence="1">
    <location>
        <begin position="103"/>
        <end position="122"/>
    </location>
</feature>
<keyword evidence="1" id="KW-0472">Membrane</keyword>
<feature type="transmembrane region" description="Helical" evidence="1">
    <location>
        <begin position="194"/>
        <end position="216"/>
    </location>
</feature>
<feature type="transmembrane region" description="Helical" evidence="1">
    <location>
        <begin position="134"/>
        <end position="157"/>
    </location>
</feature>
<feature type="transmembrane region" description="Helical" evidence="1">
    <location>
        <begin position="236"/>
        <end position="254"/>
    </location>
</feature>
<dbReference type="RefSeq" id="WP_260978510.1">
    <property type="nucleotide sequence ID" value="NZ_JAODBU010000004.1"/>
</dbReference>
<name>A0ABT2M030_9FIRM</name>
<keyword evidence="1" id="KW-1133">Transmembrane helix</keyword>
<proteinExistence type="predicted"/>
<sequence>MKIRSTILLAIIIGIFSLGTGIFSYNNTSVAQIILHSAFAGVEYYPQYVVFLSYQYMPLLIFQVIFATYIYKHFCSASVYFFSRNINRIKWFLEESGKLYINTVLYLIVFNLVGISVTSLFIKVTIDEGVLLLIIYYILIHSLYLFFSTLAINVVAIISSSEIGFIVVEGIALLQMAMYLMLGKQIKDDIIEGINLFMLKSNVIANLIFPIHSSHIQNVNKFINEKGIDFDLNFSIIYYFILSMVIIIAGAYIVEKREFISNNKEME</sequence>
<reference evidence="2" key="1">
    <citation type="submission" date="2022-09" db="EMBL/GenBank/DDBJ databases">
        <title>Eubacterium sp. LFL-14 isolated from human feces.</title>
        <authorList>
            <person name="Liu F."/>
        </authorList>
    </citation>
    <scope>NUCLEOTIDE SEQUENCE</scope>
    <source>
        <strain evidence="2">LFL-14</strain>
    </source>
</reference>
<accession>A0ABT2M030</accession>